<dbReference type="EMBL" id="BAIV01000011">
    <property type="protein sequence ID" value="GAE83806.1"/>
    <property type="molecule type" value="Genomic_DNA"/>
</dbReference>
<organism evidence="2 3">
    <name type="scientific">Bacteroides reticulotermitis JCM 10512</name>
    <dbReference type="NCBI Taxonomy" id="1445607"/>
    <lineage>
        <taxon>Bacteria</taxon>
        <taxon>Pseudomonadati</taxon>
        <taxon>Bacteroidota</taxon>
        <taxon>Bacteroidia</taxon>
        <taxon>Bacteroidales</taxon>
        <taxon>Bacteroidaceae</taxon>
        <taxon>Bacteroides</taxon>
    </lineage>
</organism>
<protein>
    <recommendedName>
        <fullName evidence="4">DUF4832 domain-containing protein</fullName>
    </recommendedName>
</protein>
<keyword evidence="3" id="KW-1185">Reference proteome</keyword>
<evidence type="ECO:0000256" key="1">
    <source>
        <dbReference type="SAM" id="SignalP"/>
    </source>
</evidence>
<name>W4US68_9BACE</name>
<evidence type="ECO:0000313" key="3">
    <source>
        <dbReference type="Proteomes" id="UP000019131"/>
    </source>
</evidence>
<evidence type="ECO:0000313" key="2">
    <source>
        <dbReference type="EMBL" id="GAE83806.1"/>
    </source>
</evidence>
<reference evidence="2 3" key="1">
    <citation type="journal article" date="2014" name="Genome Announc.">
        <title>Draft Genome Sequence of Bacteroides reticulotermitis Strain JCM 10512T, Isolated from the Gut of a Termite.</title>
        <authorList>
            <person name="Yuki M."/>
            <person name="Oshima K."/>
            <person name="Suda W."/>
            <person name="Sakamoto M."/>
            <person name="Iida T."/>
            <person name="Hattori M."/>
            <person name="Ohkuma M."/>
        </authorList>
    </citation>
    <scope>NUCLEOTIDE SEQUENCE [LARGE SCALE GENOMIC DNA]</scope>
    <source>
        <strain evidence="2 3">JCM 10512</strain>
    </source>
</reference>
<dbReference type="Proteomes" id="UP000019131">
    <property type="component" value="Unassembled WGS sequence"/>
</dbReference>
<dbReference type="InterPro" id="IPR017853">
    <property type="entry name" value="GH"/>
</dbReference>
<feature type="signal peptide" evidence="1">
    <location>
        <begin position="1"/>
        <end position="35"/>
    </location>
</feature>
<gene>
    <name evidence="2" type="ORF">JCM10512_2103</name>
</gene>
<accession>W4US68</accession>
<dbReference type="Gene3D" id="3.20.20.80">
    <property type="entry name" value="Glycosidases"/>
    <property type="match status" value="1"/>
</dbReference>
<keyword evidence="1" id="KW-0732">Signal</keyword>
<sequence>MNQYKTEYMKITKKLMAGRLWGMILLLFSSTTLCACSGSSDETKDKGENEVPAENVTVKITADKNTVLRNPLNGWVMYMGRSWDENFWTSEGYDAVYVPDIGKTVKVSDYASTCYIRTSWSSLNPAEGEYVWDNPNARLTKLFQSALNRNMRLSFRIVVDGRDQGLNTPQYVFDAGAEWYPDPNGNNGENRKSPYPDDEVFQTKYAKFIEAFAKKFDDPDKVDFIDAYGLGKWGEAHSMVYKDYANKSKVFEWVTSLYTRCFKKVPLVINYHRLVGANNTSGWGAVAPDTEQLMSSAINKGYSLRHDAFGMNGYYQDWEKQFAERWNYKRPIIMEGGWITGGTHRYWIDPSGKYREGHPEDVRQGEFDASAEAHVNMMDLRVGDETNSWFTKCFSLVQRFITEGGYRLYPDMVSLPKEISSGKQITIIHRWNNLGWGYCPTNIPQWNQRYKVAFALLDSKNEPKKIVVDQQTDLSTWLKGKPTTYNFDLNIKGVTVGAYTWAVGLVDTTKDNAIGLQMAIKGDVLPSGWAKLMTVTVK</sequence>
<dbReference type="AlphaFoldDB" id="W4US68"/>
<feature type="chain" id="PRO_5004851401" description="DUF4832 domain-containing protein" evidence="1">
    <location>
        <begin position="36"/>
        <end position="538"/>
    </location>
</feature>
<dbReference type="STRING" id="1445607.JCM10512_2103"/>
<dbReference type="SUPFAM" id="SSF51445">
    <property type="entry name" value="(Trans)glycosidases"/>
    <property type="match status" value="1"/>
</dbReference>
<evidence type="ECO:0008006" key="4">
    <source>
        <dbReference type="Google" id="ProtNLM"/>
    </source>
</evidence>
<comment type="caution">
    <text evidence="2">The sequence shown here is derived from an EMBL/GenBank/DDBJ whole genome shotgun (WGS) entry which is preliminary data.</text>
</comment>
<proteinExistence type="predicted"/>